<feature type="transmembrane region" description="Helical" evidence="7">
    <location>
        <begin position="269"/>
        <end position="289"/>
    </location>
</feature>
<keyword evidence="4 7" id="KW-1133">Transmembrane helix</keyword>
<dbReference type="InterPro" id="IPR001626">
    <property type="entry name" value="ABC_TroCD"/>
</dbReference>
<feature type="transmembrane region" description="Helical" evidence="7">
    <location>
        <begin position="58"/>
        <end position="78"/>
    </location>
</feature>
<feature type="transmembrane region" description="Helical" evidence="7">
    <location>
        <begin position="242"/>
        <end position="263"/>
    </location>
</feature>
<feature type="transmembrane region" description="Helical" evidence="7">
    <location>
        <begin position="160"/>
        <end position="178"/>
    </location>
</feature>
<dbReference type="AlphaFoldDB" id="A0A8J2BMX0"/>
<comment type="subcellular location">
    <subcellularLocation>
        <location evidence="6">Cell membrane</location>
        <topology evidence="6">Multi-pass membrane protein</topology>
    </subcellularLocation>
    <subcellularLocation>
        <location evidence="1">Membrane</location>
        <topology evidence="1">Multi-pass membrane protein</topology>
    </subcellularLocation>
</comment>
<evidence type="ECO:0000256" key="1">
    <source>
        <dbReference type="ARBA" id="ARBA00004141"/>
    </source>
</evidence>
<evidence type="ECO:0000256" key="3">
    <source>
        <dbReference type="ARBA" id="ARBA00022692"/>
    </source>
</evidence>
<evidence type="ECO:0000256" key="7">
    <source>
        <dbReference type="SAM" id="Phobius"/>
    </source>
</evidence>
<dbReference type="PANTHER" id="PTHR30477:SF0">
    <property type="entry name" value="METAL TRANSPORT SYSTEM MEMBRANE PROTEIN TM_0125-RELATED"/>
    <property type="match status" value="1"/>
</dbReference>
<evidence type="ECO:0000256" key="2">
    <source>
        <dbReference type="ARBA" id="ARBA00008034"/>
    </source>
</evidence>
<organism evidence="8 9">
    <name type="scientific">Candidatus Methylacidithermus pantelleriae</name>
    <dbReference type="NCBI Taxonomy" id="2744239"/>
    <lineage>
        <taxon>Bacteria</taxon>
        <taxon>Pseudomonadati</taxon>
        <taxon>Verrucomicrobiota</taxon>
        <taxon>Methylacidiphilae</taxon>
        <taxon>Methylacidiphilales</taxon>
        <taxon>Methylacidiphilaceae</taxon>
        <taxon>Candidatus Methylacidithermus</taxon>
    </lineage>
</organism>
<evidence type="ECO:0000256" key="4">
    <source>
        <dbReference type="ARBA" id="ARBA00022989"/>
    </source>
</evidence>
<feature type="transmembrane region" description="Helical" evidence="7">
    <location>
        <begin position="87"/>
        <end position="106"/>
    </location>
</feature>
<dbReference type="InterPro" id="IPR037294">
    <property type="entry name" value="ABC_BtuC-like"/>
</dbReference>
<dbReference type="GO" id="GO:0043190">
    <property type="term" value="C:ATP-binding cassette (ABC) transporter complex"/>
    <property type="evidence" value="ECO:0007669"/>
    <property type="project" value="InterPro"/>
</dbReference>
<feature type="transmembrane region" description="Helical" evidence="7">
    <location>
        <begin position="203"/>
        <end position="230"/>
    </location>
</feature>
<name>A0A8J2BMX0_9BACT</name>
<reference evidence="8" key="1">
    <citation type="submission" date="2021-02" db="EMBL/GenBank/DDBJ databases">
        <authorList>
            <person name="Cremers G."/>
            <person name="Picone N."/>
        </authorList>
    </citation>
    <scope>NUCLEOTIDE SEQUENCE</scope>
    <source>
        <strain evidence="8">PQ17</strain>
    </source>
</reference>
<accession>A0A8J2BMX0</accession>
<evidence type="ECO:0000313" key="8">
    <source>
        <dbReference type="EMBL" id="CAF0691925.1"/>
    </source>
</evidence>
<keyword evidence="5 7" id="KW-0472">Membrane</keyword>
<proteinExistence type="inferred from homology"/>
<gene>
    <name evidence="8" type="ORF">MPNT_110025</name>
</gene>
<evidence type="ECO:0000256" key="5">
    <source>
        <dbReference type="ARBA" id="ARBA00023136"/>
    </source>
</evidence>
<protein>
    <submittedName>
        <fullName evidence="8">Putative High-affinity zinc uptake system membrane protein ZnuB</fullName>
    </submittedName>
</protein>
<evidence type="ECO:0000256" key="6">
    <source>
        <dbReference type="RuleBase" id="RU003943"/>
    </source>
</evidence>
<comment type="similarity">
    <text evidence="2 6">Belongs to the ABC-3 integral membrane protein family.</text>
</comment>
<keyword evidence="6" id="KW-0813">Transport</keyword>
<keyword evidence="3 6" id="KW-0812">Transmembrane</keyword>
<comment type="caution">
    <text evidence="8">The sequence shown here is derived from an EMBL/GenBank/DDBJ whole genome shotgun (WGS) entry which is preliminary data.</text>
</comment>
<keyword evidence="9" id="KW-1185">Reference proteome</keyword>
<dbReference type="Proteomes" id="UP000663859">
    <property type="component" value="Unassembled WGS sequence"/>
</dbReference>
<dbReference type="SUPFAM" id="SSF81345">
    <property type="entry name" value="ABC transporter involved in vitamin B12 uptake, BtuC"/>
    <property type="match status" value="1"/>
</dbReference>
<dbReference type="PANTHER" id="PTHR30477">
    <property type="entry name" value="ABC-TRANSPORTER METAL-BINDING PROTEIN"/>
    <property type="match status" value="1"/>
</dbReference>
<dbReference type="GO" id="GO:0055085">
    <property type="term" value="P:transmembrane transport"/>
    <property type="evidence" value="ECO:0007669"/>
    <property type="project" value="InterPro"/>
</dbReference>
<dbReference type="EMBL" id="CAJNOB010000003">
    <property type="protein sequence ID" value="CAF0691925.1"/>
    <property type="molecule type" value="Genomic_DNA"/>
</dbReference>
<dbReference type="Gene3D" id="1.10.3470.10">
    <property type="entry name" value="ABC transporter involved in vitamin B12 uptake, BtuC"/>
    <property type="match status" value="1"/>
</dbReference>
<feature type="transmembrane region" description="Helical" evidence="7">
    <location>
        <begin position="21"/>
        <end position="46"/>
    </location>
</feature>
<dbReference type="Pfam" id="PF00950">
    <property type="entry name" value="ABC-3"/>
    <property type="match status" value="1"/>
</dbReference>
<dbReference type="GO" id="GO:0010043">
    <property type="term" value="P:response to zinc ion"/>
    <property type="evidence" value="ECO:0007669"/>
    <property type="project" value="TreeGrafter"/>
</dbReference>
<feature type="transmembrane region" description="Helical" evidence="7">
    <location>
        <begin position="118"/>
        <end position="139"/>
    </location>
</feature>
<sequence>MGAGSGRLARRLQDQKAGSMQAVGWDVGQLGVAFLIGATCALLGVFVTTRGMAFLADAIAHAALAGVAVGLVVQRWVFGQGGEERSWILQIFFVSFCLGLAFLVQWLVEKTDLRPDTVIAFCFTGSVALGVTVLHRVAGPETLEKWLFGAIEQTDWKDQVICWILSVASFWGVLRWLGPLTLSALNQELAIADGIPARRVDRLLALGVGLVIGITLRMAGALLVTALLVIPASTARLLARSFRVTLVGSVLIGSLATLVGAWVSQKTNLPTGAVIVLLQVGLLVGSLILRELNQWRIRLGDPTLSG</sequence>
<evidence type="ECO:0000313" key="9">
    <source>
        <dbReference type="Proteomes" id="UP000663859"/>
    </source>
</evidence>